<feature type="transmembrane region" description="Helical" evidence="2">
    <location>
        <begin position="195"/>
        <end position="214"/>
    </location>
</feature>
<keyword evidence="2" id="KW-0812">Transmembrane</keyword>
<gene>
    <name evidence="3" type="ORF">EAY46_14885</name>
</gene>
<evidence type="ECO:0000313" key="3">
    <source>
        <dbReference type="EMBL" id="MBF4374352.1"/>
    </source>
</evidence>
<comment type="caution">
    <text evidence="3">The sequence shown here is derived from an EMBL/GenBank/DDBJ whole genome shotgun (WGS) entry which is preliminary data.</text>
</comment>
<evidence type="ECO:0000256" key="2">
    <source>
        <dbReference type="SAM" id="Phobius"/>
    </source>
</evidence>
<keyword evidence="2" id="KW-1133">Transmembrane helix</keyword>
<name>A0ABR9Z7V3_VIBAN</name>
<evidence type="ECO:0000256" key="1">
    <source>
        <dbReference type="SAM" id="MobiDB-lite"/>
    </source>
</evidence>
<proteinExistence type="predicted"/>
<sequence>MDIKPMNSKEQLPSTTDDESTKIEPFISTNLSPTTVSRHEIALPSPISLPQTIKPDPNQKKHGKVRRGVGLVVRSISNSIDDNIFRPIRPSAPNNAIYIQGFLLSTYRDIRRMAEVPDYIEQTQWIDEKRLGFRDLVLRLDGMSEDILRDQFRLMLYCFATAMMGVVFALYNCMYSVFSMMIGADIVLAAKVVSLVYWIGFLLFTVFIYIYYGYHCWIMASDRFGTAKHFISGLAKGEIEAIFPFWCYWERYKKSR</sequence>
<accession>A0ABR9Z7V3</accession>
<keyword evidence="4" id="KW-1185">Reference proteome</keyword>
<keyword evidence="2" id="KW-0472">Membrane</keyword>
<feature type="transmembrane region" description="Helical" evidence="2">
    <location>
        <begin position="154"/>
        <end position="183"/>
    </location>
</feature>
<organism evidence="3 4">
    <name type="scientific">Vibrio anguillarum</name>
    <name type="common">Listonella anguillarum</name>
    <dbReference type="NCBI Taxonomy" id="55601"/>
    <lineage>
        <taxon>Bacteria</taxon>
        <taxon>Pseudomonadati</taxon>
        <taxon>Pseudomonadota</taxon>
        <taxon>Gammaproteobacteria</taxon>
        <taxon>Vibrionales</taxon>
        <taxon>Vibrionaceae</taxon>
        <taxon>Vibrio</taxon>
    </lineage>
</organism>
<feature type="region of interest" description="Disordered" evidence="1">
    <location>
        <begin position="1"/>
        <end position="25"/>
    </location>
</feature>
<evidence type="ECO:0000313" key="4">
    <source>
        <dbReference type="Proteomes" id="UP000726136"/>
    </source>
</evidence>
<dbReference type="EMBL" id="RDPI01000019">
    <property type="protein sequence ID" value="MBF4374352.1"/>
    <property type="molecule type" value="Genomic_DNA"/>
</dbReference>
<reference evidence="3 4" key="1">
    <citation type="journal article" date="2021" name="PeerJ">
        <title>Analysis of 44 Vibrio anguillarum genomes reveals high genetic diversity.</title>
        <authorList>
            <person name="Hansen M.J."/>
            <person name="Dalsgaard I."/>
        </authorList>
    </citation>
    <scope>NUCLEOTIDE SEQUENCE [LARGE SCALE GENOMIC DNA]</scope>
    <source>
        <strain evidence="3 4">040915-1/1B</strain>
    </source>
</reference>
<feature type="region of interest" description="Disordered" evidence="1">
    <location>
        <begin position="46"/>
        <end position="65"/>
    </location>
</feature>
<protein>
    <submittedName>
        <fullName evidence="3">Uncharacterized protein</fullName>
    </submittedName>
</protein>
<dbReference type="Proteomes" id="UP000726136">
    <property type="component" value="Unassembled WGS sequence"/>
</dbReference>
<dbReference type="RefSeq" id="WP_194663819.1">
    <property type="nucleotide sequence ID" value="NZ_RDPI01000019.1"/>
</dbReference>